<evidence type="ECO:0000313" key="2">
    <source>
        <dbReference type="Proteomes" id="UP000054408"/>
    </source>
</evidence>
<name>A0A0L0D7U2_THETB</name>
<accession>A0A0L0D7U2</accession>
<dbReference type="GO" id="GO:0006040">
    <property type="term" value="P:amino sugar metabolic process"/>
    <property type="evidence" value="ECO:0007669"/>
    <property type="project" value="InterPro"/>
</dbReference>
<dbReference type="GO" id="GO:0005524">
    <property type="term" value="F:ATP binding"/>
    <property type="evidence" value="ECO:0007669"/>
    <property type="project" value="InterPro"/>
</dbReference>
<dbReference type="AlphaFoldDB" id="A0A0L0D7U2"/>
<dbReference type="OrthoDB" id="5427593at2759"/>
<keyword evidence="2" id="KW-1185">Reference proteome</keyword>
<dbReference type="PANTHER" id="PTHR30605:SF0">
    <property type="entry name" value="ANHYDRO-N-ACETYLMURAMIC ACID KINASE"/>
    <property type="match status" value="1"/>
</dbReference>
<dbReference type="PANTHER" id="PTHR30605">
    <property type="entry name" value="ANHYDRO-N-ACETYLMURAMIC ACID KINASE"/>
    <property type="match status" value="1"/>
</dbReference>
<protein>
    <submittedName>
        <fullName evidence="1">Anhydro-N-acetylmuramic acid kinase</fullName>
    </submittedName>
</protein>
<evidence type="ECO:0000313" key="1">
    <source>
        <dbReference type="EMBL" id="KNC48131.1"/>
    </source>
</evidence>
<proteinExistence type="inferred from homology"/>
<dbReference type="OMA" id="TGPGNMV"/>
<keyword evidence="1" id="KW-0808">Transferase</keyword>
<dbReference type="EMBL" id="GL349450">
    <property type="protein sequence ID" value="KNC48131.1"/>
    <property type="molecule type" value="Genomic_DNA"/>
</dbReference>
<dbReference type="eggNOG" id="ENOG502QUN9">
    <property type="taxonomic scope" value="Eukaryota"/>
</dbReference>
<dbReference type="Proteomes" id="UP000054408">
    <property type="component" value="Unassembled WGS sequence"/>
</dbReference>
<sequence>MATNDDGNRMFVMGMMSGTSMDGIDCAIVEFAKLEGRAVDDEVDDVRGSKWLPLARPPAPLSPLGASHVRLVAYSETPYAAETLQALRGLVEGGAQRALEVVGAVCRANAAVGEAFARAAVELLAAVNEDTGSRVALVASHGQTIFHYPERVDQVDELADAVSTLQIGEPARIAVATGLPVIADFRQADMAVGGAGAPLIPFVDAVLFRDVEGLEARVLVNLGGIANVSLVSPRSADLLLAYDTGPANMLVDELVRAAELGVCDEGGAIAACGTPSSEAVDAVLAAEPFFAAAPPKATGRELFGAAFLNEVLKPAFERATGCDAESANVVADLVATATLLSARSLVQSVAAASRDVPGFAAGGPVLRLICSGGGVHNASLMSMIASEAAAELGSIGWAAVHVDDVSQHTGCADFASAKEAIGFAILGYASLHLLPSNVPSATGARRPAILGTMTYPPP</sequence>
<dbReference type="InterPro" id="IPR005338">
    <property type="entry name" value="Anhydro_N_Ac-Mur_kinase"/>
</dbReference>
<dbReference type="GO" id="GO:0016301">
    <property type="term" value="F:kinase activity"/>
    <property type="evidence" value="ECO:0007669"/>
    <property type="project" value="UniProtKB-KW"/>
</dbReference>
<keyword evidence="1" id="KW-0418">Kinase</keyword>
<dbReference type="GO" id="GO:0009254">
    <property type="term" value="P:peptidoglycan turnover"/>
    <property type="evidence" value="ECO:0007669"/>
    <property type="project" value="InterPro"/>
</dbReference>
<dbReference type="Gene3D" id="3.30.420.40">
    <property type="match status" value="2"/>
</dbReference>
<dbReference type="GO" id="GO:0016773">
    <property type="term" value="F:phosphotransferase activity, alcohol group as acceptor"/>
    <property type="evidence" value="ECO:0007669"/>
    <property type="project" value="InterPro"/>
</dbReference>
<dbReference type="RefSeq" id="XP_013758702.1">
    <property type="nucleotide sequence ID" value="XM_013903248.1"/>
</dbReference>
<dbReference type="STRING" id="461836.A0A0L0D7U2"/>
<organism evidence="1 2">
    <name type="scientific">Thecamonas trahens ATCC 50062</name>
    <dbReference type="NCBI Taxonomy" id="461836"/>
    <lineage>
        <taxon>Eukaryota</taxon>
        <taxon>Apusozoa</taxon>
        <taxon>Apusomonadida</taxon>
        <taxon>Apusomonadidae</taxon>
        <taxon>Thecamonas</taxon>
    </lineage>
</organism>
<gene>
    <name evidence="1" type="ORF">AMSG_04361</name>
</gene>
<dbReference type="HAMAP" id="MF_01270">
    <property type="entry name" value="AnhMurNAc_kinase"/>
    <property type="match status" value="1"/>
</dbReference>
<dbReference type="GeneID" id="25563906"/>
<reference evidence="1 2" key="1">
    <citation type="submission" date="2010-05" db="EMBL/GenBank/DDBJ databases">
        <title>The Genome Sequence of Thecamonas trahens ATCC 50062.</title>
        <authorList>
            <consortium name="The Broad Institute Genome Sequencing Platform"/>
            <person name="Russ C."/>
            <person name="Cuomo C."/>
            <person name="Shea T."/>
            <person name="Young S.K."/>
            <person name="Zeng Q."/>
            <person name="Koehrsen M."/>
            <person name="Haas B."/>
            <person name="Borodovsky M."/>
            <person name="Guigo R."/>
            <person name="Alvarado L."/>
            <person name="Berlin A."/>
            <person name="Bochicchio J."/>
            <person name="Borenstein D."/>
            <person name="Chapman S."/>
            <person name="Chen Z."/>
            <person name="Freedman E."/>
            <person name="Gellesch M."/>
            <person name="Goldberg J."/>
            <person name="Griggs A."/>
            <person name="Gujja S."/>
            <person name="Heilman E."/>
            <person name="Heiman D."/>
            <person name="Hepburn T."/>
            <person name="Howarth C."/>
            <person name="Jen D."/>
            <person name="Larson L."/>
            <person name="Mehta T."/>
            <person name="Park D."/>
            <person name="Pearson M."/>
            <person name="Roberts A."/>
            <person name="Saif S."/>
            <person name="Shenoy N."/>
            <person name="Sisk P."/>
            <person name="Stolte C."/>
            <person name="Sykes S."/>
            <person name="Thomson T."/>
            <person name="Walk T."/>
            <person name="White J."/>
            <person name="Yandava C."/>
            <person name="Burger G."/>
            <person name="Gray M.W."/>
            <person name="Holland P.W.H."/>
            <person name="King N."/>
            <person name="Lang F.B.F."/>
            <person name="Roger A.J."/>
            <person name="Ruiz-Trillo I."/>
            <person name="Lander E."/>
            <person name="Nusbaum C."/>
        </authorList>
    </citation>
    <scope>NUCLEOTIDE SEQUENCE [LARGE SCALE GENOMIC DNA]</scope>
    <source>
        <strain evidence="1 2">ATCC 50062</strain>
    </source>
</reference>
<dbReference type="Pfam" id="PF03702">
    <property type="entry name" value="AnmK"/>
    <property type="match status" value="1"/>
</dbReference>